<dbReference type="GO" id="GO:0044550">
    <property type="term" value="P:secondary metabolite biosynthetic process"/>
    <property type="evidence" value="ECO:0007669"/>
    <property type="project" value="TreeGrafter"/>
</dbReference>
<comment type="domain">
    <text evidence="13">The last Arg residue of the ACP-binding site is essential for the weak association between ACP/AcpP and FabH.</text>
</comment>
<evidence type="ECO:0000256" key="12">
    <source>
        <dbReference type="ARBA" id="ARBA00051096"/>
    </source>
</evidence>
<dbReference type="EC" id="2.3.1.180" evidence="3 13"/>
<dbReference type="GO" id="GO:0033818">
    <property type="term" value="F:beta-ketoacyl-acyl-carrier-protein synthase III activity"/>
    <property type="evidence" value="ECO:0007669"/>
    <property type="project" value="UniProtKB-UniRule"/>
</dbReference>
<dbReference type="GO" id="GO:0005737">
    <property type="term" value="C:cytoplasm"/>
    <property type="evidence" value="ECO:0007669"/>
    <property type="project" value="UniProtKB-SubCell"/>
</dbReference>
<feature type="domain" description="Beta-ketoacyl-[acyl-carrier-protein] synthase III C-terminal" evidence="14">
    <location>
        <begin position="240"/>
        <end position="327"/>
    </location>
</feature>
<accession>A0A0M8MJS2</accession>
<keyword evidence="6 13" id="KW-0808">Transferase</keyword>
<dbReference type="UniPathway" id="UPA00094"/>
<dbReference type="CDD" id="cd00830">
    <property type="entry name" value="KAS_III"/>
    <property type="match status" value="1"/>
</dbReference>
<dbReference type="Gene3D" id="3.40.47.10">
    <property type="match status" value="1"/>
</dbReference>
<comment type="pathway">
    <text evidence="1 13">Lipid metabolism; fatty acid biosynthesis.</text>
</comment>
<dbReference type="SUPFAM" id="SSF53901">
    <property type="entry name" value="Thiolase-like"/>
    <property type="match status" value="1"/>
</dbReference>
<keyword evidence="7 13" id="KW-0276">Fatty acid metabolism</keyword>
<evidence type="ECO:0000256" key="7">
    <source>
        <dbReference type="ARBA" id="ARBA00022832"/>
    </source>
</evidence>
<comment type="similarity">
    <text evidence="2 13">Belongs to the thiolase-like superfamily. FabH family.</text>
</comment>
<reference evidence="16 17" key="1">
    <citation type="submission" date="2015-08" db="EMBL/GenBank/DDBJ databases">
        <title>Whole genome sequence of Flavobacterium akiainvivens IK-1T, from decaying Wikstroemia oahuensis, an endemic Hawaiian shrub.</title>
        <authorList>
            <person name="Wan X."/>
            <person name="Hou S."/>
            <person name="Saito J."/>
            <person name="Donachie S."/>
        </authorList>
    </citation>
    <scope>NUCLEOTIDE SEQUENCE [LARGE SCALE GENOMIC DNA]</scope>
    <source>
        <strain evidence="16 17">IK-1</strain>
    </source>
</reference>
<keyword evidence="10 13" id="KW-0511">Multifunctional enzyme</keyword>
<evidence type="ECO:0000256" key="11">
    <source>
        <dbReference type="ARBA" id="ARBA00023315"/>
    </source>
</evidence>
<dbReference type="EMBL" id="LIYD01000005">
    <property type="protein sequence ID" value="KOS07641.1"/>
    <property type="molecule type" value="Genomic_DNA"/>
</dbReference>
<evidence type="ECO:0000256" key="9">
    <source>
        <dbReference type="ARBA" id="ARBA00023160"/>
    </source>
</evidence>
<gene>
    <name evidence="13" type="primary">fabH</name>
    <name evidence="16" type="ORF">AM493_17520</name>
</gene>
<evidence type="ECO:0000256" key="8">
    <source>
        <dbReference type="ARBA" id="ARBA00023098"/>
    </source>
</evidence>
<name>A0A0M8MJS2_9FLAO</name>
<comment type="catalytic activity">
    <reaction evidence="12">
        <text>malonyl-[ACP] + acetyl-CoA + H(+) = 3-oxobutanoyl-[ACP] + CO2 + CoA</text>
        <dbReference type="Rhea" id="RHEA:12080"/>
        <dbReference type="Rhea" id="RHEA-COMP:9623"/>
        <dbReference type="Rhea" id="RHEA-COMP:9625"/>
        <dbReference type="ChEBI" id="CHEBI:15378"/>
        <dbReference type="ChEBI" id="CHEBI:16526"/>
        <dbReference type="ChEBI" id="CHEBI:57287"/>
        <dbReference type="ChEBI" id="CHEBI:57288"/>
        <dbReference type="ChEBI" id="CHEBI:78449"/>
        <dbReference type="ChEBI" id="CHEBI:78450"/>
        <dbReference type="EC" id="2.3.1.180"/>
    </reaction>
    <physiologicalReaction direction="left-to-right" evidence="12">
        <dbReference type="Rhea" id="RHEA:12081"/>
    </physiologicalReaction>
</comment>
<dbReference type="OrthoDB" id="9815506at2"/>
<evidence type="ECO:0000259" key="14">
    <source>
        <dbReference type="Pfam" id="PF08541"/>
    </source>
</evidence>
<sequence length="328" mass="34980">MTKVLAAITATGGYVPDTVLDNAALEKMVDTSNEWILTRTGIRERRIASDPNMATSDMASLAIKDLLAQKNINPEEVECIILATSTPDFLLAPAAAIAASKAGLNNAFALDLNAACSGFLYALSTGAMFIESGRYKKVIVAGTDKMSSIVNYSDRNTCVLFGDGAGAVLLEPAKEGYGLQDNIFKTDGSGSEILAVQGGGSKNPATAETVAQNLHYVQQDGRTVFKNAIKGMSSACADILAQNNLTADDIDWVIPHQANMRIIDAVGDQLGIPKEKIKVNIDRYGNTTAATLPLVLWDYKDDFKPGDKILLTAFGAGFTWGASYLIWQ</sequence>
<evidence type="ECO:0000256" key="1">
    <source>
        <dbReference type="ARBA" id="ARBA00005194"/>
    </source>
</evidence>
<keyword evidence="4 13" id="KW-0963">Cytoplasm</keyword>
<evidence type="ECO:0000313" key="16">
    <source>
        <dbReference type="EMBL" id="KOS07641.1"/>
    </source>
</evidence>
<comment type="function">
    <text evidence="13">Catalyzes the condensation reaction of fatty acid synthesis by the addition to an acyl acceptor of two carbons from malonyl-ACP. Catalyzes the first condensation reaction which initiates fatty acid synthesis and may therefore play a role in governing the total rate of fatty acid production. Possesses both acetoacetyl-ACP synthase and acetyl transacylase activities. Its substrate specificity determines the biosynthesis of branched-chain and/or straight-chain of fatty acids.</text>
</comment>
<evidence type="ECO:0000256" key="2">
    <source>
        <dbReference type="ARBA" id="ARBA00008642"/>
    </source>
</evidence>
<dbReference type="Pfam" id="PF08545">
    <property type="entry name" value="ACP_syn_III"/>
    <property type="match status" value="1"/>
</dbReference>
<evidence type="ECO:0000256" key="3">
    <source>
        <dbReference type="ARBA" id="ARBA00012333"/>
    </source>
</evidence>
<comment type="subunit">
    <text evidence="13">Homodimer.</text>
</comment>
<evidence type="ECO:0000313" key="17">
    <source>
        <dbReference type="Proteomes" id="UP000037755"/>
    </source>
</evidence>
<dbReference type="HAMAP" id="MF_01815">
    <property type="entry name" value="FabH"/>
    <property type="match status" value="1"/>
</dbReference>
<evidence type="ECO:0000256" key="5">
    <source>
        <dbReference type="ARBA" id="ARBA00022516"/>
    </source>
</evidence>
<dbReference type="InterPro" id="IPR004655">
    <property type="entry name" value="FabH"/>
</dbReference>
<keyword evidence="9 13" id="KW-0275">Fatty acid biosynthesis</keyword>
<comment type="subcellular location">
    <subcellularLocation>
        <location evidence="13">Cytoplasm</location>
    </subcellularLocation>
</comment>
<dbReference type="FunFam" id="3.40.47.10:FF:000004">
    <property type="entry name" value="3-oxoacyl-[acyl-carrier-protein] synthase 3"/>
    <property type="match status" value="1"/>
</dbReference>
<dbReference type="PANTHER" id="PTHR34069">
    <property type="entry name" value="3-OXOACYL-[ACYL-CARRIER-PROTEIN] SYNTHASE 3"/>
    <property type="match status" value="1"/>
</dbReference>
<feature type="domain" description="Beta-ketoacyl-[acyl-carrier-protein] synthase III N-terminal" evidence="15">
    <location>
        <begin position="110"/>
        <end position="188"/>
    </location>
</feature>
<evidence type="ECO:0000256" key="4">
    <source>
        <dbReference type="ARBA" id="ARBA00022490"/>
    </source>
</evidence>
<comment type="caution">
    <text evidence="16">The sequence shown here is derived from an EMBL/GenBank/DDBJ whole genome shotgun (WGS) entry which is preliminary data.</text>
</comment>
<dbReference type="InterPro" id="IPR013747">
    <property type="entry name" value="ACP_syn_III_C"/>
</dbReference>
<organism evidence="16 17">
    <name type="scientific">Flavobacterium akiainvivens</name>
    <dbReference type="NCBI Taxonomy" id="1202724"/>
    <lineage>
        <taxon>Bacteria</taxon>
        <taxon>Pseudomonadati</taxon>
        <taxon>Bacteroidota</taxon>
        <taxon>Flavobacteriia</taxon>
        <taxon>Flavobacteriales</taxon>
        <taxon>Flavobacteriaceae</taxon>
        <taxon>Flavobacterium</taxon>
    </lineage>
</organism>
<evidence type="ECO:0000256" key="6">
    <source>
        <dbReference type="ARBA" id="ARBA00022679"/>
    </source>
</evidence>
<keyword evidence="11 13" id="KW-0012">Acyltransferase</keyword>
<dbReference type="PANTHER" id="PTHR34069:SF2">
    <property type="entry name" value="BETA-KETOACYL-[ACYL-CARRIER-PROTEIN] SYNTHASE III"/>
    <property type="match status" value="1"/>
</dbReference>
<dbReference type="InterPro" id="IPR016039">
    <property type="entry name" value="Thiolase-like"/>
</dbReference>
<dbReference type="PATRIC" id="fig|1202724.3.peg.3643"/>
<dbReference type="Proteomes" id="UP000037755">
    <property type="component" value="Unassembled WGS sequence"/>
</dbReference>
<evidence type="ECO:0000259" key="15">
    <source>
        <dbReference type="Pfam" id="PF08545"/>
    </source>
</evidence>
<dbReference type="NCBIfam" id="TIGR00747">
    <property type="entry name" value="fabH"/>
    <property type="match status" value="1"/>
</dbReference>
<protein>
    <recommendedName>
        <fullName evidence="3 13">Beta-ketoacyl-[acyl-carrier-protein] synthase III</fullName>
        <shortName evidence="13">Beta-ketoacyl-ACP synthase III</shortName>
        <shortName evidence="13">KAS III</shortName>
        <ecNumber evidence="3 13">2.3.1.180</ecNumber>
    </recommendedName>
    <alternativeName>
        <fullName evidence="13">3-oxoacyl-[acyl-carrier-protein] synthase 3</fullName>
    </alternativeName>
    <alternativeName>
        <fullName evidence="13">3-oxoacyl-[acyl-carrier-protein] synthase III</fullName>
    </alternativeName>
</protein>
<dbReference type="GO" id="GO:0006633">
    <property type="term" value="P:fatty acid biosynthetic process"/>
    <property type="evidence" value="ECO:0007669"/>
    <property type="project" value="UniProtKB-UniRule"/>
</dbReference>
<dbReference type="GO" id="GO:0004315">
    <property type="term" value="F:3-oxoacyl-[acyl-carrier-protein] synthase activity"/>
    <property type="evidence" value="ECO:0007669"/>
    <property type="project" value="InterPro"/>
</dbReference>
<dbReference type="InterPro" id="IPR013751">
    <property type="entry name" value="ACP_syn_III_N"/>
</dbReference>
<keyword evidence="5 13" id="KW-0444">Lipid biosynthesis</keyword>
<feature type="region of interest" description="ACP-binding" evidence="13">
    <location>
        <begin position="257"/>
        <end position="261"/>
    </location>
</feature>
<feature type="active site" evidence="13">
    <location>
        <position position="256"/>
    </location>
</feature>
<evidence type="ECO:0000256" key="10">
    <source>
        <dbReference type="ARBA" id="ARBA00023268"/>
    </source>
</evidence>
<feature type="active site" evidence="13">
    <location>
        <position position="286"/>
    </location>
</feature>
<dbReference type="RefSeq" id="WP_054409354.1">
    <property type="nucleotide sequence ID" value="NZ_FOYA01000002.1"/>
</dbReference>
<dbReference type="NCBIfam" id="NF006829">
    <property type="entry name" value="PRK09352.1"/>
    <property type="match status" value="1"/>
</dbReference>
<keyword evidence="8 13" id="KW-0443">Lipid metabolism</keyword>
<proteinExistence type="inferred from homology"/>
<dbReference type="Pfam" id="PF08541">
    <property type="entry name" value="ACP_syn_III_C"/>
    <property type="match status" value="1"/>
</dbReference>
<keyword evidence="17" id="KW-1185">Reference proteome</keyword>
<evidence type="ECO:0000256" key="13">
    <source>
        <dbReference type="HAMAP-Rule" id="MF_01815"/>
    </source>
</evidence>
<feature type="active site" evidence="13">
    <location>
        <position position="116"/>
    </location>
</feature>
<dbReference type="AlphaFoldDB" id="A0A0M8MJS2"/>
<dbReference type="STRING" id="1202724.AM493_17520"/>